<dbReference type="GO" id="GO:0004673">
    <property type="term" value="F:protein histidine kinase activity"/>
    <property type="evidence" value="ECO:0007669"/>
    <property type="project" value="UniProtKB-EC"/>
</dbReference>
<dbReference type="InterPro" id="IPR036890">
    <property type="entry name" value="HATPase_C_sf"/>
</dbReference>
<keyword evidence="3" id="KW-0808">Transferase</keyword>
<dbReference type="InterPro" id="IPR003594">
    <property type="entry name" value="HATPase_dom"/>
</dbReference>
<dbReference type="EC" id="2.7.13.3" evidence="2"/>
<keyword evidence="5" id="KW-0902">Two-component regulatory system</keyword>
<dbReference type="GO" id="GO:0000160">
    <property type="term" value="P:phosphorelay signal transduction system"/>
    <property type="evidence" value="ECO:0007669"/>
    <property type="project" value="UniProtKB-KW"/>
</dbReference>
<dbReference type="Gene3D" id="3.30.565.10">
    <property type="entry name" value="Histidine kinase-like ATPase, C-terminal domain"/>
    <property type="match status" value="1"/>
</dbReference>
<dbReference type="InterPro" id="IPR005467">
    <property type="entry name" value="His_kinase_dom"/>
</dbReference>
<dbReference type="SMART" id="SM00387">
    <property type="entry name" value="HATPase_c"/>
    <property type="match status" value="1"/>
</dbReference>
<keyword evidence="4 7" id="KW-0418">Kinase</keyword>
<comment type="caution">
    <text evidence="7">The sequence shown here is derived from an EMBL/GenBank/DDBJ whole genome shotgun (WGS) entry which is preliminary data.</text>
</comment>
<reference evidence="7" key="1">
    <citation type="submission" date="2020-04" db="EMBL/GenBank/DDBJ databases">
        <authorList>
            <person name="Zhang T."/>
        </authorList>
    </citation>
    <scope>NUCLEOTIDE SEQUENCE</scope>
    <source>
        <strain evidence="7">HKST-UBA14</strain>
    </source>
</reference>
<reference evidence="7" key="2">
    <citation type="journal article" date="2021" name="Microbiome">
        <title>Successional dynamics and alternative stable states in a saline activated sludge microbial community over 9 years.</title>
        <authorList>
            <person name="Wang Y."/>
            <person name="Ye J."/>
            <person name="Ju F."/>
            <person name="Liu L."/>
            <person name="Boyd J.A."/>
            <person name="Deng Y."/>
            <person name="Parks D.H."/>
            <person name="Jiang X."/>
            <person name="Yin X."/>
            <person name="Woodcroft B.J."/>
            <person name="Tyson G.W."/>
            <person name="Hugenholtz P."/>
            <person name="Polz M.F."/>
            <person name="Zhang T."/>
        </authorList>
    </citation>
    <scope>NUCLEOTIDE SEQUENCE</scope>
    <source>
        <strain evidence="7">HKST-UBA14</strain>
    </source>
</reference>
<sequence length="243" mass="26508">MAEIVFTEKYEAHPLDSISFGDAWRMISHNLGTAVANSSLYSDLIERGGRPERRDRYVGVLVEQSKIITRIIANITELQEIRNFTRERVSLDTDYLVQETGSALSRLAVGRELNLELDSEGELPRQYGSNGNHLLKAIGHLIDNSVAHTPDGGTVAVTFWTDNLGDGSGDYMHIAVGDSGCGMDLETMNNLFAPFSKANMESLNAGLGATIARYIVVDIMGGYITVNSEPEQGTQVTLSVPIN</sequence>
<evidence type="ECO:0000256" key="2">
    <source>
        <dbReference type="ARBA" id="ARBA00012438"/>
    </source>
</evidence>
<dbReference type="PROSITE" id="PS50109">
    <property type="entry name" value="HIS_KIN"/>
    <property type="match status" value="1"/>
</dbReference>
<evidence type="ECO:0000256" key="1">
    <source>
        <dbReference type="ARBA" id="ARBA00000085"/>
    </source>
</evidence>
<dbReference type="PRINTS" id="PR00344">
    <property type="entry name" value="BCTRLSENSOR"/>
</dbReference>
<dbReference type="AlphaFoldDB" id="A0A955L505"/>
<dbReference type="InterPro" id="IPR050736">
    <property type="entry name" value="Sensor_HK_Regulatory"/>
</dbReference>
<evidence type="ECO:0000256" key="5">
    <source>
        <dbReference type="ARBA" id="ARBA00023012"/>
    </source>
</evidence>
<dbReference type="EMBL" id="JAGQLK010000029">
    <property type="protein sequence ID" value="MCA9383122.1"/>
    <property type="molecule type" value="Genomic_DNA"/>
</dbReference>
<dbReference type="Proteomes" id="UP000783287">
    <property type="component" value="Unassembled WGS sequence"/>
</dbReference>
<organism evidence="7 8">
    <name type="scientific">Candidatus Dojkabacteria bacterium</name>
    <dbReference type="NCBI Taxonomy" id="2099670"/>
    <lineage>
        <taxon>Bacteria</taxon>
        <taxon>Candidatus Dojkabacteria</taxon>
    </lineage>
</organism>
<gene>
    <name evidence="7" type="ORF">KC909_02035</name>
</gene>
<protein>
    <recommendedName>
        <fullName evidence="2">histidine kinase</fullName>
        <ecNumber evidence="2">2.7.13.3</ecNumber>
    </recommendedName>
</protein>
<accession>A0A955L505</accession>
<name>A0A955L505_9BACT</name>
<comment type="catalytic activity">
    <reaction evidence="1">
        <text>ATP + protein L-histidine = ADP + protein N-phospho-L-histidine.</text>
        <dbReference type="EC" id="2.7.13.3"/>
    </reaction>
</comment>
<evidence type="ECO:0000256" key="4">
    <source>
        <dbReference type="ARBA" id="ARBA00022777"/>
    </source>
</evidence>
<feature type="domain" description="Histidine kinase" evidence="6">
    <location>
        <begin position="26"/>
        <end position="243"/>
    </location>
</feature>
<evidence type="ECO:0000313" key="7">
    <source>
        <dbReference type="EMBL" id="MCA9383122.1"/>
    </source>
</evidence>
<evidence type="ECO:0000256" key="3">
    <source>
        <dbReference type="ARBA" id="ARBA00022679"/>
    </source>
</evidence>
<dbReference type="PANTHER" id="PTHR43711">
    <property type="entry name" value="TWO-COMPONENT HISTIDINE KINASE"/>
    <property type="match status" value="1"/>
</dbReference>
<evidence type="ECO:0000313" key="8">
    <source>
        <dbReference type="Proteomes" id="UP000783287"/>
    </source>
</evidence>
<dbReference type="SUPFAM" id="SSF55874">
    <property type="entry name" value="ATPase domain of HSP90 chaperone/DNA topoisomerase II/histidine kinase"/>
    <property type="match status" value="1"/>
</dbReference>
<dbReference type="Pfam" id="PF02518">
    <property type="entry name" value="HATPase_c"/>
    <property type="match status" value="1"/>
</dbReference>
<proteinExistence type="predicted"/>
<evidence type="ECO:0000259" key="6">
    <source>
        <dbReference type="PROSITE" id="PS50109"/>
    </source>
</evidence>
<dbReference type="PANTHER" id="PTHR43711:SF1">
    <property type="entry name" value="HISTIDINE KINASE 1"/>
    <property type="match status" value="1"/>
</dbReference>
<dbReference type="InterPro" id="IPR004358">
    <property type="entry name" value="Sig_transdc_His_kin-like_C"/>
</dbReference>